<feature type="domain" description="AB hydrolase-1" evidence="2">
    <location>
        <begin position="31"/>
        <end position="275"/>
    </location>
</feature>
<dbReference type="InterPro" id="IPR000073">
    <property type="entry name" value="AB_hydrolase_1"/>
</dbReference>
<dbReference type="PANTHER" id="PTHR43329">
    <property type="entry name" value="EPOXIDE HYDROLASE"/>
    <property type="match status" value="1"/>
</dbReference>
<dbReference type="SUPFAM" id="SSF53474">
    <property type="entry name" value="alpha/beta-Hydrolases"/>
    <property type="match status" value="1"/>
</dbReference>
<dbReference type="Gene3D" id="3.40.50.1820">
    <property type="entry name" value="alpha/beta hydrolase"/>
    <property type="match status" value="1"/>
</dbReference>
<dbReference type="GO" id="GO:0016787">
    <property type="term" value="F:hydrolase activity"/>
    <property type="evidence" value="ECO:0007669"/>
    <property type="project" value="UniProtKB-KW"/>
</dbReference>
<dbReference type="Proteomes" id="UP000294558">
    <property type="component" value="Unassembled WGS sequence"/>
</dbReference>
<protein>
    <submittedName>
        <fullName evidence="3">Pimeloyl-ACP methyl ester carboxylesterase</fullName>
    </submittedName>
</protein>
<accession>A0A4R7HV05</accession>
<dbReference type="PRINTS" id="PR00412">
    <property type="entry name" value="EPOXHYDRLASE"/>
</dbReference>
<evidence type="ECO:0000259" key="2">
    <source>
        <dbReference type="Pfam" id="PF00561"/>
    </source>
</evidence>
<dbReference type="Pfam" id="PF00561">
    <property type="entry name" value="Abhydrolase_1"/>
    <property type="match status" value="1"/>
</dbReference>
<reference evidence="3 4" key="1">
    <citation type="submission" date="2019-03" db="EMBL/GenBank/DDBJ databases">
        <title>Sequencing the genomes of 1000 actinobacteria strains.</title>
        <authorList>
            <person name="Klenk H.-P."/>
        </authorList>
    </citation>
    <scope>NUCLEOTIDE SEQUENCE [LARGE SCALE GENOMIC DNA]</scope>
    <source>
        <strain evidence="3 4">DSM 18936</strain>
    </source>
</reference>
<evidence type="ECO:0000313" key="4">
    <source>
        <dbReference type="Proteomes" id="UP000294558"/>
    </source>
</evidence>
<organism evidence="3 4">
    <name type="scientific">Ilumatobacter fluminis</name>
    <dbReference type="NCBI Taxonomy" id="467091"/>
    <lineage>
        <taxon>Bacteria</taxon>
        <taxon>Bacillati</taxon>
        <taxon>Actinomycetota</taxon>
        <taxon>Acidimicrobiia</taxon>
        <taxon>Acidimicrobiales</taxon>
        <taxon>Ilumatobacteraceae</taxon>
        <taxon>Ilumatobacter</taxon>
    </lineage>
</organism>
<dbReference type="InterPro" id="IPR029058">
    <property type="entry name" value="AB_hydrolase_fold"/>
</dbReference>
<evidence type="ECO:0000256" key="1">
    <source>
        <dbReference type="ARBA" id="ARBA00022801"/>
    </source>
</evidence>
<evidence type="ECO:0000313" key="3">
    <source>
        <dbReference type="EMBL" id="TDT14700.1"/>
    </source>
</evidence>
<proteinExistence type="predicted"/>
<comment type="caution">
    <text evidence="3">The sequence shown here is derived from an EMBL/GenBank/DDBJ whole genome shotgun (WGS) entry which is preliminary data.</text>
</comment>
<dbReference type="OrthoDB" id="2987348at2"/>
<dbReference type="InterPro" id="IPR000639">
    <property type="entry name" value="Epox_hydrolase-like"/>
</dbReference>
<dbReference type="RefSeq" id="WP_133867226.1">
    <property type="nucleotide sequence ID" value="NZ_SOAU01000001.1"/>
</dbReference>
<keyword evidence="4" id="KW-1185">Reference proteome</keyword>
<gene>
    <name evidence="3" type="ORF">BDK89_0255</name>
</gene>
<dbReference type="EMBL" id="SOAU01000001">
    <property type="protein sequence ID" value="TDT14700.1"/>
    <property type="molecule type" value="Genomic_DNA"/>
</dbReference>
<dbReference type="AlphaFoldDB" id="A0A4R7HV05"/>
<sequence length="309" mass="35310">MDPLVYETKTVNGVELEVAVANPGGERGLALLVHGFPESAFSWRFQIPMLAEMGYEVWAPNTRGYRNSDKPPKVSDYSIDHLLDDLGALIDLSGHERVTLMAHDWGAIQAWMFAIRKVRPLERLVIMNVPHPTCGQRELRRFRQLRKSWYIFFFQIPKLPEWMLLRNDARPIAEVFTSSTRDPNRFPPEITDEFRRAAQRPGAMTAMVNYYRALVRGARTARKEVLASVDTPTLMIWGEEDGALSKETTDGTDEYVRNLTLRFLPGVSHWVQQEAPEEVNAMLAAWLNDEPVPEADQIRSSRLPDPALH</sequence>
<name>A0A4R7HV05_9ACTN</name>
<keyword evidence="1" id="KW-0378">Hydrolase</keyword>